<reference evidence="4 6" key="2">
    <citation type="submission" date="2023-10" db="EMBL/GenBank/DDBJ databases">
        <title>To unveil natural product biosynthetic capacity in Pseudoalteromonas.</title>
        <authorList>
            <person name="Wang J."/>
        </authorList>
    </citation>
    <scope>NUCLEOTIDE SEQUENCE [LARGE SCALE GENOMIC DNA]</scope>
    <source>
        <strain evidence="4 6">DSM 15914</strain>
    </source>
</reference>
<dbReference type="Pfam" id="PF19526">
    <property type="entry name" value="Slr4"/>
    <property type="match status" value="1"/>
</dbReference>
<dbReference type="Proteomes" id="UP000646877">
    <property type="component" value="Unassembled WGS sequence"/>
</dbReference>
<keyword evidence="6" id="KW-1185">Reference proteome</keyword>
<feature type="domain" description="EF-hand" evidence="2">
    <location>
        <begin position="336"/>
        <end position="361"/>
    </location>
</feature>
<feature type="signal peptide" evidence="1">
    <location>
        <begin position="1"/>
        <end position="20"/>
    </location>
</feature>
<protein>
    <recommendedName>
        <fullName evidence="2">EF-hand domain-containing protein</fullName>
    </recommendedName>
</protein>
<dbReference type="EMBL" id="WEIA01000015">
    <property type="protein sequence ID" value="NLR23437.1"/>
    <property type="molecule type" value="Genomic_DNA"/>
</dbReference>
<name>A0A8I2KS97_9GAMM</name>
<dbReference type="InterPro" id="IPR002048">
    <property type="entry name" value="EF_hand_dom"/>
</dbReference>
<evidence type="ECO:0000313" key="3">
    <source>
        <dbReference type="EMBL" id="NLR23437.1"/>
    </source>
</evidence>
<keyword evidence="1" id="KW-0732">Signal</keyword>
<sequence length="570" mass="59003">MFKRTLLALAVSGVAVSANAATIYTKASSAVQADVEKAITANAKGVAGEALGADKVFNGAADDNCTALASALGVSLTNDDGAGGKYTVAASGKAGDKAAFAVVSGLNKNEVKMTNNGLCTASVKPGLSTSSVKDGLEYSSVKAIEIKPVIVAGIGGYKDEDTITVNLSGAKVDLTKTTAPTITVGNDGLSSAPANFSFDILDITAERVRFTVQTVNAKNDFVKGGAVLQLGGIFLDSKGLSSDTAVSVDSFATNTSGTDFDVASARVITTLVNQYTASVSSLLDAAIDVGKDRQEFATGTSDALVVAMKKNTDNLELTPAEVHYTITGEFSWMLDDDIDTNKDGKLSSAELGKAVKVAGLTDDAAKSYAVNTDLTKLTVVSTVTGAVDTSATITFTVPGHDEGKLANLMIPVQDFTVAVDVKDNKAFSTAAVNMPALSATNAGAWTLNGSVVIVPYMPFGPNTQPILRHTNAGTRTGDITVRYMVEDEHNAWQPLAAAGVKDAKPGVRNMLNIVTDALKAEGYDSEKSGFKVALEIVTNVPSRDVHVYGGAKVDVDGQDRIHLGTFKTNN</sequence>
<organism evidence="3 5">
    <name type="scientific">Pseudoalteromonas maricaloris</name>
    <dbReference type="NCBI Taxonomy" id="184924"/>
    <lineage>
        <taxon>Bacteria</taxon>
        <taxon>Pseudomonadati</taxon>
        <taxon>Pseudomonadota</taxon>
        <taxon>Gammaproteobacteria</taxon>
        <taxon>Alteromonadales</taxon>
        <taxon>Pseudoalteromonadaceae</taxon>
        <taxon>Pseudoalteromonas</taxon>
    </lineage>
</organism>
<evidence type="ECO:0000259" key="2">
    <source>
        <dbReference type="PROSITE" id="PS50222"/>
    </source>
</evidence>
<feature type="chain" id="PRO_5034987808" description="EF-hand domain-containing protein" evidence="1">
    <location>
        <begin position="21"/>
        <end position="570"/>
    </location>
</feature>
<evidence type="ECO:0000313" key="4">
    <source>
        <dbReference type="EMBL" id="WOX29186.1"/>
    </source>
</evidence>
<dbReference type="CDD" id="cd22554">
    <property type="entry name" value="Slr4-like"/>
    <property type="match status" value="1"/>
</dbReference>
<evidence type="ECO:0000313" key="5">
    <source>
        <dbReference type="Proteomes" id="UP000646877"/>
    </source>
</evidence>
<evidence type="ECO:0000256" key="1">
    <source>
        <dbReference type="SAM" id="SignalP"/>
    </source>
</evidence>
<dbReference type="PROSITE" id="PS50222">
    <property type="entry name" value="EF_HAND_2"/>
    <property type="match status" value="1"/>
</dbReference>
<dbReference type="PROSITE" id="PS00018">
    <property type="entry name" value="EF_HAND_1"/>
    <property type="match status" value="1"/>
</dbReference>
<gene>
    <name evidence="3" type="ORF">F9Y85_19385</name>
    <name evidence="4" type="ORF">R5H13_02630</name>
</gene>
<dbReference type="EMBL" id="CP137578">
    <property type="protein sequence ID" value="WOX29186.1"/>
    <property type="molecule type" value="Genomic_DNA"/>
</dbReference>
<evidence type="ECO:0000313" key="6">
    <source>
        <dbReference type="Proteomes" id="UP001304419"/>
    </source>
</evidence>
<dbReference type="InterPro" id="IPR045689">
    <property type="entry name" value="Slr4"/>
</dbReference>
<proteinExistence type="predicted"/>
<dbReference type="Proteomes" id="UP001304419">
    <property type="component" value="Chromosome 1"/>
</dbReference>
<reference evidence="3" key="1">
    <citation type="submission" date="2019-10" db="EMBL/GenBank/DDBJ databases">
        <authorList>
            <person name="Paulsen S."/>
        </authorList>
    </citation>
    <scope>NUCLEOTIDE SEQUENCE</scope>
    <source>
        <strain evidence="3">LMG 19692</strain>
    </source>
</reference>
<dbReference type="GO" id="GO:0005509">
    <property type="term" value="F:calcium ion binding"/>
    <property type="evidence" value="ECO:0007669"/>
    <property type="project" value="InterPro"/>
</dbReference>
<dbReference type="InterPro" id="IPR018247">
    <property type="entry name" value="EF_Hand_1_Ca_BS"/>
</dbReference>
<dbReference type="AlphaFoldDB" id="A0A8I2KS97"/>
<dbReference type="RefSeq" id="WP_193522397.1">
    <property type="nucleotide sequence ID" value="NZ_CBCSDF010000019.1"/>
</dbReference>
<accession>A0A8I2KS97</accession>